<name>A0ABN1DRC6_9GAMM</name>
<feature type="compositionally biased region" description="Polar residues" evidence="1">
    <location>
        <begin position="79"/>
        <end position="91"/>
    </location>
</feature>
<dbReference type="RefSeq" id="WP_226766592.1">
    <property type="nucleotide sequence ID" value="NZ_BAAAEO010000002.1"/>
</dbReference>
<feature type="chain" id="PRO_5046176151" evidence="2">
    <location>
        <begin position="24"/>
        <end position="107"/>
    </location>
</feature>
<evidence type="ECO:0000313" key="4">
    <source>
        <dbReference type="Proteomes" id="UP001501169"/>
    </source>
</evidence>
<keyword evidence="4" id="KW-1185">Reference proteome</keyword>
<proteinExistence type="predicted"/>
<dbReference type="EMBL" id="BAAAEO010000002">
    <property type="protein sequence ID" value="GAA0549730.1"/>
    <property type="molecule type" value="Genomic_DNA"/>
</dbReference>
<protein>
    <submittedName>
        <fullName evidence="3">Uncharacterized protein</fullName>
    </submittedName>
</protein>
<sequence>MRWLSSFALMLYLSLLCTPQAFAVHDARLSPLADTQFHAVTPEIPQCTSDITQDGADEPQPVLPVAGNKQLPHNHNHAVEQQTSGSRTASLTLHQARAPPVFFSQFV</sequence>
<reference evidence="3 4" key="1">
    <citation type="journal article" date="2019" name="Int. J. Syst. Evol. Microbiol.">
        <title>The Global Catalogue of Microorganisms (GCM) 10K type strain sequencing project: providing services to taxonomists for standard genome sequencing and annotation.</title>
        <authorList>
            <consortium name="The Broad Institute Genomics Platform"/>
            <consortium name="The Broad Institute Genome Sequencing Center for Infectious Disease"/>
            <person name="Wu L."/>
            <person name="Ma J."/>
        </authorList>
    </citation>
    <scope>NUCLEOTIDE SEQUENCE [LARGE SCALE GENOMIC DNA]</scope>
    <source>
        <strain evidence="3 4">JCM 14331</strain>
    </source>
</reference>
<evidence type="ECO:0000256" key="2">
    <source>
        <dbReference type="SAM" id="SignalP"/>
    </source>
</evidence>
<organism evidence="3 4">
    <name type="scientific">Rheinheimera aquimaris</name>
    <dbReference type="NCBI Taxonomy" id="412437"/>
    <lineage>
        <taxon>Bacteria</taxon>
        <taxon>Pseudomonadati</taxon>
        <taxon>Pseudomonadota</taxon>
        <taxon>Gammaproteobacteria</taxon>
        <taxon>Chromatiales</taxon>
        <taxon>Chromatiaceae</taxon>
        <taxon>Rheinheimera</taxon>
    </lineage>
</organism>
<dbReference type="Proteomes" id="UP001501169">
    <property type="component" value="Unassembled WGS sequence"/>
</dbReference>
<comment type="caution">
    <text evidence="3">The sequence shown here is derived from an EMBL/GenBank/DDBJ whole genome shotgun (WGS) entry which is preliminary data.</text>
</comment>
<evidence type="ECO:0000256" key="1">
    <source>
        <dbReference type="SAM" id="MobiDB-lite"/>
    </source>
</evidence>
<feature type="region of interest" description="Disordered" evidence="1">
    <location>
        <begin position="65"/>
        <end position="91"/>
    </location>
</feature>
<keyword evidence="2" id="KW-0732">Signal</keyword>
<gene>
    <name evidence="3" type="ORF">GCM10009098_16750</name>
</gene>
<accession>A0ABN1DRC6</accession>
<evidence type="ECO:0000313" key="3">
    <source>
        <dbReference type="EMBL" id="GAA0549730.1"/>
    </source>
</evidence>
<feature type="signal peptide" evidence="2">
    <location>
        <begin position="1"/>
        <end position="23"/>
    </location>
</feature>